<evidence type="ECO:0000313" key="6">
    <source>
        <dbReference type="EMBL" id="RJP64991.1"/>
    </source>
</evidence>
<dbReference type="Proteomes" id="UP000285961">
    <property type="component" value="Unassembled WGS sequence"/>
</dbReference>
<feature type="chain" id="PRO_5019433371" evidence="5">
    <location>
        <begin position="28"/>
        <end position="354"/>
    </location>
</feature>
<dbReference type="Gene3D" id="3.40.50.1980">
    <property type="entry name" value="Nitrogenase molybdenum iron protein domain"/>
    <property type="match status" value="2"/>
</dbReference>
<dbReference type="PANTHER" id="PTHR42953">
    <property type="entry name" value="HIGH-AFFINITY ZINC UPTAKE SYSTEM PROTEIN ZNUA-RELATED"/>
    <property type="match status" value="1"/>
</dbReference>
<comment type="similarity">
    <text evidence="1 4">Belongs to the bacterial solute-binding protein 9 family.</text>
</comment>
<dbReference type="PANTHER" id="PTHR42953:SF2">
    <property type="entry name" value="ADHESION PROTEIN"/>
    <property type="match status" value="1"/>
</dbReference>
<dbReference type="EMBL" id="QZKI01000131">
    <property type="protein sequence ID" value="RJP64991.1"/>
    <property type="molecule type" value="Genomic_DNA"/>
</dbReference>
<evidence type="ECO:0000256" key="5">
    <source>
        <dbReference type="SAM" id="SignalP"/>
    </source>
</evidence>
<protein>
    <submittedName>
        <fullName evidence="6">Zinc ABC transporter substrate-binding protein</fullName>
    </submittedName>
</protein>
<name>A0A419EPY1_9BACT</name>
<accession>A0A419EPY1</accession>
<dbReference type="Pfam" id="PF01297">
    <property type="entry name" value="ZnuA"/>
    <property type="match status" value="2"/>
</dbReference>
<comment type="caution">
    <text evidence="6">The sequence shown here is derived from an EMBL/GenBank/DDBJ whole genome shotgun (WGS) entry which is preliminary data.</text>
</comment>
<reference evidence="6" key="2">
    <citation type="submission" date="2018-03" db="EMBL/GenBank/DDBJ databases">
        <authorList>
            <person name="Momper L."/>
        </authorList>
    </citation>
    <scope>NUCLEOTIDE SEQUENCE</scope>
    <source>
        <strain evidence="6">SURF_17</strain>
    </source>
</reference>
<dbReference type="InterPro" id="IPR050492">
    <property type="entry name" value="Bact_metal-bind_prot9"/>
</dbReference>
<dbReference type="GO" id="GO:0007155">
    <property type="term" value="P:cell adhesion"/>
    <property type="evidence" value="ECO:0007669"/>
    <property type="project" value="InterPro"/>
</dbReference>
<dbReference type="AlphaFoldDB" id="A0A419EPY1"/>
<evidence type="ECO:0000256" key="3">
    <source>
        <dbReference type="ARBA" id="ARBA00022729"/>
    </source>
</evidence>
<evidence type="ECO:0000256" key="1">
    <source>
        <dbReference type="ARBA" id="ARBA00011028"/>
    </source>
</evidence>
<gene>
    <name evidence="6" type="ORF">C4532_18195</name>
</gene>
<feature type="signal peptide" evidence="5">
    <location>
        <begin position="1"/>
        <end position="27"/>
    </location>
</feature>
<dbReference type="GO" id="GO:0030001">
    <property type="term" value="P:metal ion transport"/>
    <property type="evidence" value="ECO:0007669"/>
    <property type="project" value="InterPro"/>
</dbReference>
<sequence length="354" mass="39264">MAKKAFLRLMAVIITSASLLFSSTGECAEKLNVLTTHTVLKSIGEEVGKQHVSVSCLATGKEDPHAIQAKPSYMVNARKADLLIIIGMEMEIGYEQLVIDGSRNNKIRFGQPGYLDVSLNVLRREVPTTRVDRSMGDVHPLGNPHYWMDPYNARIVAQSIAERLAQLDPDNAAEYRANCADFMRRIDSAMFGEELVKEFGSERLWSLALAEQLDAFLKEKARNDAGNGWYQQLQPYRGKQIITYHRSWGYFAERFGLTVVAELEPKPGIPPSPGHLLQVVQIAQRHSVPVIVMEPYYSIRAADFVAEKTGAKVLEVTNAVGGQPGVNDYVSLIDSAVKKLKDALAESSEGIKQM</sequence>
<keyword evidence="2 4" id="KW-0813">Transport</keyword>
<proteinExistence type="inferred from homology"/>
<dbReference type="SUPFAM" id="SSF53807">
    <property type="entry name" value="Helical backbone' metal receptor"/>
    <property type="match status" value="2"/>
</dbReference>
<dbReference type="InterPro" id="IPR006128">
    <property type="entry name" value="Lipoprotein_PsaA-like"/>
</dbReference>
<dbReference type="InterPro" id="IPR006127">
    <property type="entry name" value="ZnuA-like"/>
</dbReference>
<dbReference type="GO" id="GO:0046872">
    <property type="term" value="F:metal ion binding"/>
    <property type="evidence" value="ECO:0007669"/>
    <property type="project" value="InterPro"/>
</dbReference>
<reference evidence="6" key="1">
    <citation type="journal article" date="2017" name="ISME J.">
        <title>Energy and carbon metabolisms in a deep terrestrial subsurface fluid microbial community.</title>
        <authorList>
            <person name="Momper L."/>
            <person name="Jungbluth S.P."/>
            <person name="Lee M.D."/>
            <person name="Amend J.P."/>
        </authorList>
    </citation>
    <scope>NUCLEOTIDE SEQUENCE [LARGE SCALE GENOMIC DNA]</scope>
    <source>
        <strain evidence="6">SURF_17</strain>
    </source>
</reference>
<organism evidence="6">
    <name type="scientific">Candidatus Abyssobacteria bacterium SURF_17</name>
    <dbReference type="NCBI Taxonomy" id="2093361"/>
    <lineage>
        <taxon>Bacteria</taxon>
        <taxon>Pseudomonadati</taxon>
        <taxon>Candidatus Hydrogenedentota</taxon>
        <taxon>Candidatus Abyssobacteria</taxon>
    </lineage>
</organism>
<evidence type="ECO:0000256" key="4">
    <source>
        <dbReference type="RuleBase" id="RU003512"/>
    </source>
</evidence>
<keyword evidence="3 5" id="KW-0732">Signal</keyword>
<dbReference type="PRINTS" id="PR00690">
    <property type="entry name" value="ADHESNFAMILY"/>
</dbReference>
<evidence type="ECO:0000256" key="2">
    <source>
        <dbReference type="ARBA" id="ARBA00022448"/>
    </source>
</evidence>